<dbReference type="InterPro" id="IPR003329">
    <property type="entry name" value="Cytidylyl_trans"/>
</dbReference>
<keyword evidence="2" id="KW-1185">Reference proteome</keyword>
<dbReference type="InterPro" id="IPR029044">
    <property type="entry name" value="Nucleotide-diphossugar_trans"/>
</dbReference>
<keyword evidence="1" id="KW-0548">Nucleotidyltransferase</keyword>
<evidence type="ECO:0000313" key="2">
    <source>
        <dbReference type="Proteomes" id="UP000515679"/>
    </source>
</evidence>
<dbReference type="KEGG" id="cchl:FPL14_11070"/>
<dbReference type="GO" id="GO:0005829">
    <property type="term" value="C:cytosol"/>
    <property type="evidence" value="ECO:0007669"/>
    <property type="project" value="TreeGrafter"/>
</dbReference>
<gene>
    <name evidence="1" type="ORF">FPL14_11070</name>
</gene>
<dbReference type="Proteomes" id="UP000515679">
    <property type="component" value="Chromosome"/>
</dbReference>
<sequence>MKTIVIIQARMGSSRLPGKVLLPLGDSCALDYVVNRCKLITGVSEVIVATSTLPSDDPIKNWCDKHRVSCFRGSEEDVLSRFYECSLLYSPDYVIRVTSDCPFVDYRLAGHIVEAMADSPADIVVLEGSLPRGLAVEMVAFTALKKIYEIGSEPRHREHVTYYAYEFSDQFTRTIVQVPQNLQHSELRITLDTEEDYALCQAVAQAFSGRKDTLSSDVVDYLLRSPEVSALNKHIEQKPVV</sequence>
<name>A0A7G5BXH8_9BACL</name>
<evidence type="ECO:0000313" key="1">
    <source>
        <dbReference type="EMBL" id="QMV41662.1"/>
    </source>
</evidence>
<dbReference type="AlphaFoldDB" id="A0A7G5BXH8"/>
<dbReference type="Pfam" id="PF02348">
    <property type="entry name" value="CTP_transf_3"/>
    <property type="match status" value="1"/>
</dbReference>
<dbReference type="CDD" id="cd02518">
    <property type="entry name" value="GT2_SpsF"/>
    <property type="match status" value="1"/>
</dbReference>
<dbReference type="PANTHER" id="PTHR42866:SF1">
    <property type="entry name" value="SPORE COAT POLYSACCHARIDE BIOSYNTHESIS PROTEIN SPSF"/>
    <property type="match status" value="1"/>
</dbReference>
<protein>
    <submittedName>
        <fullName evidence="1">Acylneuraminate cytidylyltransferase</fullName>
    </submittedName>
</protein>
<proteinExistence type="predicted"/>
<dbReference type="PANTHER" id="PTHR42866">
    <property type="entry name" value="3-DEOXY-MANNO-OCTULOSONATE CYTIDYLYLTRANSFERASE"/>
    <property type="match status" value="1"/>
</dbReference>
<keyword evidence="1" id="KW-0808">Transferase</keyword>
<organism evidence="1 2">
    <name type="scientific">Cohnella cholangitidis</name>
    <dbReference type="NCBI Taxonomy" id="2598458"/>
    <lineage>
        <taxon>Bacteria</taxon>
        <taxon>Bacillati</taxon>
        <taxon>Bacillota</taxon>
        <taxon>Bacilli</taxon>
        <taxon>Bacillales</taxon>
        <taxon>Paenibacillaceae</taxon>
        <taxon>Cohnella</taxon>
    </lineage>
</organism>
<dbReference type="SUPFAM" id="SSF53448">
    <property type="entry name" value="Nucleotide-diphospho-sugar transferases"/>
    <property type="match status" value="1"/>
</dbReference>
<dbReference type="RefSeq" id="WP_182303001.1">
    <property type="nucleotide sequence ID" value="NZ_CP041969.1"/>
</dbReference>
<dbReference type="Gene3D" id="3.90.550.10">
    <property type="entry name" value="Spore Coat Polysaccharide Biosynthesis Protein SpsA, Chain A"/>
    <property type="match status" value="1"/>
</dbReference>
<reference evidence="1 2" key="1">
    <citation type="submission" date="2019-07" db="EMBL/GenBank/DDBJ databases">
        <authorList>
            <person name="Kim J.K."/>
            <person name="Cheong H.-M."/>
            <person name="Choi Y."/>
            <person name="Hwang K.J."/>
            <person name="Lee S."/>
            <person name="Choi C."/>
        </authorList>
    </citation>
    <scope>NUCLEOTIDE SEQUENCE [LARGE SCALE GENOMIC DNA]</scope>
    <source>
        <strain evidence="1 2">KS 22</strain>
    </source>
</reference>
<dbReference type="GO" id="GO:0016779">
    <property type="term" value="F:nucleotidyltransferase activity"/>
    <property type="evidence" value="ECO:0007669"/>
    <property type="project" value="UniProtKB-KW"/>
</dbReference>
<accession>A0A7G5BXH8</accession>
<dbReference type="EMBL" id="CP041969">
    <property type="protein sequence ID" value="QMV41662.1"/>
    <property type="molecule type" value="Genomic_DNA"/>
</dbReference>